<dbReference type="InterPro" id="IPR013589">
    <property type="entry name" value="Bac_transglu_N"/>
</dbReference>
<proteinExistence type="predicted"/>
<reference evidence="2 3" key="1">
    <citation type="submission" date="2018-02" db="EMBL/GenBank/DDBJ databases">
        <title>Genome sequence of Desulfovibrio carbinolicus DSM 3852.</title>
        <authorList>
            <person name="Wilbanks E."/>
            <person name="Skennerton C.T."/>
            <person name="Orphan V.J."/>
        </authorList>
    </citation>
    <scope>NUCLEOTIDE SEQUENCE [LARGE SCALE GENOMIC DNA]</scope>
    <source>
        <strain evidence="2 3">DSM 3852</strain>
    </source>
</reference>
<dbReference type="Proteomes" id="UP000293296">
    <property type="component" value="Chromosome"/>
</dbReference>
<dbReference type="KEGG" id="dcb:C3Y92_13135"/>
<dbReference type="RefSeq" id="WP_129353302.1">
    <property type="nucleotide sequence ID" value="NZ_CP026538.1"/>
</dbReference>
<dbReference type="InterPro" id="IPR002931">
    <property type="entry name" value="Transglutaminase-like"/>
</dbReference>
<gene>
    <name evidence="2" type="ORF">C3Y92_13135</name>
</gene>
<keyword evidence="3" id="KW-1185">Reference proteome</keyword>
<dbReference type="PANTHER" id="PTHR33490">
    <property type="entry name" value="BLR5614 PROTEIN-RELATED"/>
    <property type="match status" value="1"/>
</dbReference>
<dbReference type="AlphaFoldDB" id="A0A4P6HS11"/>
<dbReference type="OrthoDB" id="9804872at2"/>
<evidence type="ECO:0000313" key="2">
    <source>
        <dbReference type="EMBL" id="QAZ68118.1"/>
    </source>
</evidence>
<dbReference type="Pfam" id="PF08379">
    <property type="entry name" value="Bact_transglu_N"/>
    <property type="match status" value="1"/>
</dbReference>
<dbReference type="SMART" id="SM00460">
    <property type="entry name" value="TGc"/>
    <property type="match status" value="1"/>
</dbReference>
<dbReference type="Pfam" id="PF01841">
    <property type="entry name" value="Transglut_core"/>
    <property type="match status" value="1"/>
</dbReference>
<dbReference type="EMBL" id="CP026538">
    <property type="protein sequence ID" value="QAZ68118.1"/>
    <property type="molecule type" value="Genomic_DNA"/>
</dbReference>
<evidence type="ECO:0000259" key="1">
    <source>
        <dbReference type="SMART" id="SM00460"/>
    </source>
</evidence>
<dbReference type="InterPro" id="IPR038765">
    <property type="entry name" value="Papain-like_cys_pep_sf"/>
</dbReference>
<name>A0A4P6HS11_9BACT</name>
<protein>
    <submittedName>
        <fullName evidence="2">Transglutaminase family protein</fullName>
    </submittedName>
</protein>
<accession>A0A4P6HS11</accession>
<dbReference type="PANTHER" id="PTHR33490:SF1">
    <property type="entry name" value="SLL1233 PROTEIN"/>
    <property type="match status" value="1"/>
</dbReference>
<dbReference type="Gene3D" id="3.10.620.30">
    <property type="match status" value="1"/>
</dbReference>
<sequence>MRCRIVHRTRYDYGREVFLEPHLLRLVPRGDAAQRLLAFSVAIEPEPAGRTLVTDAWGNTVLSVWFSGLTDHLTVATETTVATLRDNPFDYLIETPRAVLPVPLAPGEAWLAGDCLAPVAGASSRTAELAEAILADGATTPQTFAMELLGRMHARLATSARLEPGLMAPDTVLARRKGACRDLAQVFIAACRQVGIPARFVSGYHEGDPDSDERDLHAWAEAYLPGGGWRGFDPSLGLAVTDRHVVLAAAPHPDDAAPVTGSFRGAAAAARLRHTIALEVSPGSE</sequence>
<dbReference type="SUPFAM" id="SSF54001">
    <property type="entry name" value="Cysteine proteinases"/>
    <property type="match status" value="1"/>
</dbReference>
<evidence type="ECO:0000313" key="3">
    <source>
        <dbReference type="Proteomes" id="UP000293296"/>
    </source>
</evidence>
<feature type="domain" description="Transglutaminase-like" evidence="1">
    <location>
        <begin position="172"/>
        <end position="236"/>
    </location>
</feature>
<organism evidence="2 3">
    <name type="scientific">Solidesulfovibrio carbinolicus</name>
    <dbReference type="NCBI Taxonomy" id="296842"/>
    <lineage>
        <taxon>Bacteria</taxon>
        <taxon>Pseudomonadati</taxon>
        <taxon>Thermodesulfobacteriota</taxon>
        <taxon>Desulfovibrionia</taxon>
        <taxon>Desulfovibrionales</taxon>
        <taxon>Desulfovibrionaceae</taxon>
        <taxon>Solidesulfovibrio</taxon>
    </lineage>
</organism>